<feature type="non-terminal residue" evidence="1">
    <location>
        <position position="190"/>
    </location>
</feature>
<name>A0A383E3M2_9ZZZZ</name>
<reference evidence="1" key="1">
    <citation type="submission" date="2018-05" db="EMBL/GenBank/DDBJ databases">
        <authorList>
            <person name="Lanie J.A."/>
            <person name="Ng W.-L."/>
            <person name="Kazmierczak K.M."/>
            <person name="Andrzejewski T.M."/>
            <person name="Davidsen T.M."/>
            <person name="Wayne K.J."/>
            <person name="Tettelin H."/>
            <person name="Glass J.I."/>
            <person name="Rusch D."/>
            <person name="Podicherti R."/>
            <person name="Tsui H.-C.T."/>
            <person name="Winkler M.E."/>
        </authorList>
    </citation>
    <scope>NUCLEOTIDE SEQUENCE</scope>
</reference>
<feature type="non-terminal residue" evidence="1">
    <location>
        <position position="1"/>
    </location>
</feature>
<evidence type="ECO:0000313" key="1">
    <source>
        <dbReference type="EMBL" id="SVE51437.1"/>
    </source>
</evidence>
<sequence>MKLTLIILTISLSSLFGQDRSLIFTTGSPSSTEGYIIEWNDTSGQSVSDRIHIDGNMVLEALKIYAVADTAPAMARVLLQADNGGVPGEEIYSWDVDVAEETHGNNYFLIITTDLCIYLDAGNDYWLTLHAADTASQITWMYSNNATFTYTTSGDQGENWEMATTGSCGSLSVWAEYIYESEVEETVGDI</sequence>
<organism evidence="1">
    <name type="scientific">marine metagenome</name>
    <dbReference type="NCBI Taxonomy" id="408172"/>
    <lineage>
        <taxon>unclassified sequences</taxon>
        <taxon>metagenomes</taxon>
        <taxon>ecological metagenomes</taxon>
    </lineage>
</organism>
<protein>
    <submittedName>
        <fullName evidence="1">Uncharacterized protein</fullName>
    </submittedName>
</protein>
<gene>
    <name evidence="1" type="ORF">METZ01_LOCUS504291</name>
</gene>
<proteinExistence type="predicted"/>
<dbReference type="NCBIfam" id="NF041539">
    <property type="entry name" value="choice_anch_R"/>
    <property type="match status" value="1"/>
</dbReference>
<accession>A0A383E3M2</accession>
<dbReference type="AlphaFoldDB" id="A0A383E3M2"/>
<dbReference type="EMBL" id="UINC01222587">
    <property type="protein sequence ID" value="SVE51437.1"/>
    <property type="molecule type" value="Genomic_DNA"/>
</dbReference>